<proteinExistence type="predicted"/>
<name>A0A6G0WHZ8_9STRA</name>
<accession>A0A6G0WHZ8</accession>
<dbReference type="Proteomes" id="UP000481153">
    <property type="component" value="Unassembled WGS sequence"/>
</dbReference>
<organism evidence="1 4">
    <name type="scientific">Aphanomyces euteiches</name>
    <dbReference type="NCBI Taxonomy" id="100861"/>
    <lineage>
        <taxon>Eukaryota</taxon>
        <taxon>Sar</taxon>
        <taxon>Stramenopiles</taxon>
        <taxon>Oomycota</taxon>
        <taxon>Saprolegniomycetes</taxon>
        <taxon>Saprolegniales</taxon>
        <taxon>Verrucalvaceae</taxon>
        <taxon>Aphanomyces</taxon>
    </lineage>
</organism>
<evidence type="ECO:0000313" key="4">
    <source>
        <dbReference type="Proteomes" id="UP000481153"/>
    </source>
</evidence>
<comment type="caution">
    <text evidence="1">The sequence shown here is derived from an EMBL/GenBank/DDBJ whole genome shotgun (WGS) entry which is preliminary data.</text>
</comment>
<dbReference type="EMBL" id="VJMJ01000205">
    <property type="protein sequence ID" value="KAF0726844.1"/>
    <property type="molecule type" value="Genomic_DNA"/>
</dbReference>
<protein>
    <submittedName>
        <fullName evidence="1">Uncharacterized protein</fullName>
    </submittedName>
</protein>
<dbReference type="EMBL" id="VJMJ01000161">
    <property type="protein sequence ID" value="KAF0729764.1"/>
    <property type="molecule type" value="Genomic_DNA"/>
</dbReference>
<gene>
    <name evidence="3" type="ORF">Ae201684_012212</name>
    <name evidence="2" type="ORF">Ae201684_012655</name>
    <name evidence="1" type="ORF">Ae201684_014987</name>
</gene>
<evidence type="ECO:0000313" key="2">
    <source>
        <dbReference type="EMBL" id="KAF0729764.1"/>
    </source>
</evidence>
<evidence type="ECO:0000313" key="3">
    <source>
        <dbReference type="EMBL" id="KAF0730208.1"/>
    </source>
</evidence>
<dbReference type="EMBL" id="VJMJ01000155">
    <property type="protein sequence ID" value="KAF0730208.1"/>
    <property type="molecule type" value="Genomic_DNA"/>
</dbReference>
<dbReference type="AlphaFoldDB" id="A0A6G0WHZ8"/>
<keyword evidence="4" id="KW-1185">Reference proteome</keyword>
<sequence length="104" mass="11781">METFRKDEMASMRKSGVPEDFEEREALLTDIKTRIDDHVEVDAALKDTDKKKKEDIETSGLMLRQLAMGEKQECFQEKQKRPSHTKAGVVEGILSSIKEGLAAK</sequence>
<dbReference type="VEuPathDB" id="FungiDB:AeMF1_018704"/>
<reference evidence="1 4" key="1">
    <citation type="submission" date="2019-07" db="EMBL/GenBank/DDBJ databases">
        <title>Genomics analysis of Aphanomyces spp. identifies a new class of oomycete effector associated with host adaptation.</title>
        <authorList>
            <person name="Gaulin E."/>
        </authorList>
    </citation>
    <scope>NUCLEOTIDE SEQUENCE [LARGE SCALE GENOMIC DNA]</scope>
    <source>
        <strain evidence="1 4">ATCC 201684</strain>
    </source>
</reference>
<evidence type="ECO:0000313" key="1">
    <source>
        <dbReference type="EMBL" id="KAF0726844.1"/>
    </source>
</evidence>